<keyword evidence="4" id="KW-1185">Reference proteome</keyword>
<feature type="chain" id="PRO_5045410304" evidence="1">
    <location>
        <begin position="22"/>
        <end position="261"/>
    </location>
</feature>
<keyword evidence="1" id="KW-0732">Signal</keyword>
<evidence type="ECO:0000313" key="4">
    <source>
        <dbReference type="Proteomes" id="UP001168528"/>
    </source>
</evidence>
<evidence type="ECO:0000259" key="2">
    <source>
        <dbReference type="Pfam" id="PF13568"/>
    </source>
</evidence>
<feature type="signal peptide" evidence="1">
    <location>
        <begin position="1"/>
        <end position="21"/>
    </location>
</feature>
<dbReference type="Proteomes" id="UP001168528">
    <property type="component" value="Unassembled WGS sequence"/>
</dbReference>
<dbReference type="Pfam" id="PF13568">
    <property type="entry name" value="OMP_b-brl_2"/>
    <property type="match status" value="1"/>
</dbReference>
<organism evidence="3 4">
    <name type="scientific">Rhodocytophaga aerolata</name>
    <dbReference type="NCBI Taxonomy" id="455078"/>
    <lineage>
        <taxon>Bacteria</taxon>
        <taxon>Pseudomonadati</taxon>
        <taxon>Bacteroidota</taxon>
        <taxon>Cytophagia</taxon>
        <taxon>Cytophagales</taxon>
        <taxon>Rhodocytophagaceae</taxon>
        <taxon>Rhodocytophaga</taxon>
    </lineage>
</organism>
<name>A0ABT8RCE7_9BACT</name>
<feature type="domain" description="Outer membrane protein beta-barrel" evidence="2">
    <location>
        <begin position="27"/>
        <end position="214"/>
    </location>
</feature>
<dbReference type="EMBL" id="JAUKPO010000022">
    <property type="protein sequence ID" value="MDO1449777.1"/>
    <property type="molecule type" value="Genomic_DNA"/>
</dbReference>
<sequence>MNKQLLVFAFCLLSLVFPSSAQVSLIPKVGMSFGTYQVNKVEDSEYVVGFAAGLGIQLPIPQNPIFSFQPEVNYIQKGTHYRKTDTPTNTPVDLPLQVESRNRLNYLEIPLLAKVTLGKGALKYYFMAGPSIGIALGGNYRSQLTNTSQTLIEQEGKIRFKQKPAHYTGQDAFFYPAGYNRLDVGIQIGTGIGLQVGNGMLLAEARYGRGLTYLLKHHIMYIRETHPDFGEIKVEFDRPADMKSRTFVISLGYMIAFGKIN</sequence>
<accession>A0ABT8RCE7</accession>
<protein>
    <submittedName>
        <fullName evidence="3">Porin family protein</fullName>
    </submittedName>
</protein>
<evidence type="ECO:0000256" key="1">
    <source>
        <dbReference type="SAM" id="SignalP"/>
    </source>
</evidence>
<gene>
    <name evidence="3" type="ORF">Q0590_26095</name>
</gene>
<evidence type="ECO:0000313" key="3">
    <source>
        <dbReference type="EMBL" id="MDO1449777.1"/>
    </source>
</evidence>
<proteinExistence type="predicted"/>
<reference evidence="3" key="1">
    <citation type="submission" date="2023-07" db="EMBL/GenBank/DDBJ databases">
        <title>The genome sequence of Rhodocytophaga aerolata KACC 12507.</title>
        <authorList>
            <person name="Zhang X."/>
        </authorList>
    </citation>
    <scope>NUCLEOTIDE SEQUENCE</scope>
    <source>
        <strain evidence="3">KACC 12507</strain>
    </source>
</reference>
<comment type="caution">
    <text evidence="3">The sequence shown here is derived from an EMBL/GenBank/DDBJ whole genome shotgun (WGS) entry which is preliminary data.</text>
</comment>
<dbReference type="RefSeq" id="WP_302040580.1">
    <property type="nucleotide sequence ID" value="NZ_JAUKPO010000022.1"/>
</dbReference>
<dbReference type="InterPro" id="IPR025665">
    <property type="entry name" value="Beta-barrel_OMP_2"/>
</dbReference>